<proteinExistence type="predicted"/>
<dbReference type="Proteomes" id="UP001281761">
    <property type="component" value="Unassembled WGS sequence"/>
</dbReference>
<feature type="repeat" description="HEAT" evidence="2">
    <location>
        <begin position="87"/>
        <end position="125"/>
    </location>
</feature>
<accession>A0ABQ9X917</accession>
<name>A0ABQ9X917_9EUKA</name>
<feature type="repeat" description="HEAT" evidence="2">
    <location>
        <begin position="362"/>
        <end position="400"/>
    </location>
</feature>
<dbReference type="InterPro" id="IPR021133">
    <property type="entry name" value="HEAT_type_2"/>
</dbReference>
<dbReference type="Pfam" id="PF02985">
    <property type="entry name" value="HEAT"/>
    <property type="match status" value="1"/>
</dbReference>
<dbReference type="Gene3D" id="1.25.10.10">
    <property type="entry name" value="Leucine-rich Repeat Variant"/>
    <property type="match status" value="1"/>
</dbReference>
<dbReference type="PROSITE" id="PS50077">
    <property type="entry name" value="HEAT_REPEAT"/>
    <property type="match status" value="4"/>
</dbReference>
<organism evidence="3 4">
    <name type="scientific">Blattamonas nauphoetae</name>
    <dbReference type="NCBI Taxonomy" id="2049346"/>
    <lineage>
        <taxon>Eukaryota</taxon>
        <taxon>Metamonada</taxon>
        <taxon>Preaxostyla</taxon>
        <taxon>Oxymonadida</taxon>
        <taxon>Blattamonas</taxon>
    </lineage>
</organism>
<reference evidence="3 4" key="1">
    <citation type="journal article" date="2022" name="bioRxiv">
        <title>Genomics of Preaxostyla Flagellates Illuminates Evolutionary Transitions and the Path Towards Mitochondrial Loss.</title>
        <authorList>
            <person name="Novak L.V.F."/>
            <person name="Treitli S.C."/>
            <person name="Pyrih J."/>
            <person name="Halakuc P."/>
            <person name="Pipaliya S.V."/>
            <person name="Vacek V."/>
            <person name="Brzon O."/>
            <person name="Soukal P."/>
            <person name="Eme L."/>
            <person name="Dacks J.B."/>
            <person name="Karnkowska A."/>
            <person name="Elias M."/>
            <person name="Hampl V."/>
        </authorList>
    </citation>
    <scope>NUCLEOTIDE SEQUENCE [LARGE SCALE GENOMIC DNA]</scope>
    <source>
        <strain evidence="3">NAU3</strain>
        <tissue evidence="3">Gut</tissue>
    </source>
</reference>
<evidence type="ECO:0000256" key="2">
    <source>
        <dbReference type="PROSITE-ProRule" id="PRU00103"/>
    </source>
</evidence>
<dbReference type="InterPro" id="IPR016024">
    <property type="entry name" value="ARM-type_fold"/>
</dbReference>
<dbReference type="EMBL" id="JARBJD010000163">
    <property type="protein sequence ID" value="KAK2949073.1"/>
    <property type="molecule type" value="Genomic_DNA"/>
</dbReference>
<keyword evidence="1" id="KW-0677">Repeat</keyword>
<dbReference type="SUPFAM" id="SSF48371">
    <property type="entry name" value="ARM repeat"/>
    <property type="match status" value="1"/>
</dbReference>
<evidence type="ECO:0000313" key="3">
    <source>
        <dbReference type="EMBL" id="KAK2949073.1"/>
    </source>
</evidence>
<sequence length="583" mass="66330">MNHPEEVYTLVAGLIDGFQSDDVQRQVRSIKNLKMIADTLGPERTRNELIPYLQDIFTDEQQTLRALSEELSDFTKQIGGEQHSAVLIPILESLASVEDFKVRTTALNSFCKIIPILPQHAYDKEMFTLLDSMTMSDSFTQKAAAAALFPTMFKRASPSQKDELLRLFQQLIDDDVVVVRRAATYALKDLISIVDLQTRTTTLIEITEKLAESERDSLKLWIMEIIIEFAKSKDFPDSLVDSKLIPIYNTLSNDESVKVQLKVVELTPDLLQSVQNQETRSGFIDPFFLFFDPKKVELTVQINAAKNLAPFCSLLTPTTIISEIVPRLPDIKNESVQFTCAFVSSIMDIAQCLSSDQFHEHLKPMIVGFLNDGRPEIRSATITRLSSITPHLEISSFLQQIKESIDMIPNTTKWRTRLEIIEFIPFIALKLGRDAFDEQLLEFSVKFFEDTISRIRDTLGQVFAKISKEFGIEWIRHSYLPELSRLSTHESYLVRISILHALSELSEVIQNPDFVIEEILPFVEDFVQDPVPNVRLNSAKTLKIISRTLTKNTTKPVMDQLKILAQDSDRDVKAIATSFLDGF</sequence>
<feature type="repeat" description="HEAT" evidence="2">
    <location>
        <begin position="519"/>
        <end position="556"/>
    </location>
</feature>
<dbReference type="PANTHER" id="PTHR10648:SF4">
    <property type="entry name" value="PROTEIN PHOSPHATASE 2 (FORMERLY 2A), REGULATORY SUBUNIT A, BETA ISOFORM-RELATED"/>
    <property type="match status" value="1"/>
</dbReference>
<dbReference type="InterPro" id="IPR051023">
    <property type="entry name" value="PP2A_Regulatory_Subunit_A"/>
</dbReference>
<dbReference type="InterPro" id="IPR011989">
    <property type="entry name" value="ARM-like"/>
</dbReference>
<dbReference type="PANTHER" id="PTHR10648">
    <property type="entry name" value="SERINE/THREONINE-PROTEIN PHOSPHATASE PP2A 65 KDA REGULATORY SUBUNIT"/>
    <property type="match status" value="1"/>
</dbReference>
<comment type="caution">
    <text evidence="3">The sequence shown here is derived from an EMBL/GenBank/DDBJ whole genome shotgun (WGS) entry which is preliminary data.</text>
</comment>
<keyword evidence="4" id="KW-1185">Reference proteome</keyword>
<feature type="repeat" description="HEAT" evidence="2">
    <location>
        <begin position="479"/>
        <end position="517"/>
    </location>
</feature>
<gene>
    <name evidence="3" type="ORF">BLNAU_15993</name>
</gene>
<evidence type="ECO:0000313" key="4">
    <source>
        <dbReference type="Proteomes" id="UP001281761"/>
    </source>
</evidence>
<evidence type="ECO:0000256" key="1">
    <source>
        <dbReference type="ARBA" id="ARBA00022737"/>
    </source>
</evidence>
<dbReference type="InterPro" id="IPR000357">
    <property type="entry name" value="HEAT"/>
</dbReference>
<protein>
    <submittedName>
        <fullName evidence="3">Serine/threonine-protein phosphatase 2A 65 kDa regulatory subunit A gamma</fullName>
    </submittedName>
</protein>